<gene>
    <name evidence="1" type="ORF">ACH5RR_027687</name>
</gene>
<proteinExistence type="predicted"/>
<name>A0ABD2YNP9_9GENT</name>
<evidence type="ECO:0000313" key="1">
    <source>
        <dbReference type="EMBL" id="KAL3508286.1"/>
    </source>
</evidence>
<dbReference type="PANTHER" id="PTHR16128:SF5">
    <property type="entry name" value="FAD_NAD(P)-BINDING OXIDOREDUCTASE FAMILY PROTEIN"/>
    <property type="match status" value="1"/>
</dbReference>
<dbReference type="EMBL" id="JBJUIK010000012">
    <property type="protein sequence ID" value="KAL3508286.1"/>
    <property type="molecule type" value="Genomic_DNA"/>
</dbReference>
<organism evidence="1 2">
    <name type="scientific">Cinchona calisaya</name>
    <dbReference type="NCBI Taxonomy" id="153742"/>
    <lineage>
        <taxon>Eukaryota</taxon>
        <taxon>Viridiplantae</taxon>
        <taxon>Streptophyta</taxon>
        <taxon>Embryophyta</taxon>
        <taxon>Tracheophyta</taxon>
        <taxon>Spermatophyta</taxon>
        <taxon>Magnoliopsida</taxon>
        <taxon>eudicotyledons</taxon>
        <taxon>Gunneridae</taxon>
        <taxon>Pentapetalae</taxon>
        <taxon>asterids</taxon>
        <taxon>lamiids</taxon>
        <taxon>Gentianales</taxon>
        <taxon>Rubiaceae</taxon>
        <taxon>Cinchonoideae</taxon>
        <taxon>Cinchoneae</taxon>
        <taxon>Cinchona</taxon>
    </lineage>
</organism>
<evidence type="ECO:0000313" key="2">
    <source>
        <dbReference type="Proteomes" id="UP001630127"/>
    </source>
</evidence>
<dbReference type="Gene3D" id="3.90.660.10">
    <property type="match status" value="1"/>
</dbReference>
<dbReference type="AlphaFoldDB" id="A0ABD2YNP9"/>
<reference evidence="1 2" key="1">
    <citation type="submission" date="2024-11" db="EMBL/GenBank/DDBJ databases">
        <title>A near-complete genome assembly of Cinchona calisaya.</title>
        <authorList>
            <person name="Lian D.C."/>
            <person name="Zhao X.W."/>
            <person name="Wei L."/>
        </authorList>
    </citation>
    <scope>NUCLEOTIDE SEQUENCE [LARGE SCALE GENOMIC DNA]</scope>
    <source>
        <tissue evidence="1">Nenye</tissue>
    </source>
</reference>
<dbReference type="PANTHER" id="PTHR16128">
    <property type="entry name" value="FAD/NAD(P)-BINDING OXIDOREDUCTASE FAMILY PROTEIN"/>
    <property type="match status" value="1"/>
</dbReference>
<protein>
    <submittedName>
        <fullName evidence="1">Uncharacterized protein</fullName>
    </submittedName>
</protein>
<sequence>MSNVATKVAVIGSGISGALCASTLAKNGISVTIFESGRGPGGRMSQRREVVGEDGRELLFDHGAPYFTASNPEVVGLVQDWESRGLVASWNEKFASFDFSSKKFLSIEEEESNQKYVGVPGMNSVCRALSSEPGVKSRFGLGVGKVEWLEYEDSWSLTSLDGKDLGQFGGVVTSDKSTFSSRFTNATGRPPPLDLSMVPEIAVKVKEIPVISCFVLMLAFEQPLTSIPVKGFSFKNSENLSWAFCESSKPGRSITSERWVLHSTVKYAEDVIARTGLQKPSNTILTKVAEELFQEFQSTGLFTISQPLFKKAHRWGSAFPATSIAADEKCLWDGNRRLAICGDFCVSPNVEGAILSGMAAASKFTEILSSS</sequence>
<comment type="caution">
    <text evidence="1">The sequence shown here is derived from an EMBL/GenBank/DDBJ whole genome shotgun (WGS) entry which is preliminary data.</text>
</comment>
<dbReference type="PRINTS" id="PR00419">
    <property type="entry name" value="ADXRDTASE"/>
</dbReference>
<dbReference type="SUPFAM" id="SSF51905">
    <property type="entry name" value="FAD/NAD(P)-binding domain"/>
    <property type="match status" value="1"/>
</dbReference>
<accession>A0ABD2YNP9</accession>
<keyword evidence="2" id="KW-1185">Reference proteome</keyword>
<dbReference type="InterPro" id="IPR036188">
    <property type="entry name" value="FAD/NAD-bd_sf"/>
</dbReference>
<dbReference type="Pfam" id="PF13450">
    <property type="entry name" value="NAD_binding_8"/>
    <property type="match status" value="1"/>
</dbReference>
<dbReference type="Gene3D" id="3.50.50.60">
    <property type="entry name" value="FAD/NAD(P)-binding domain"/>
    <property type="match status" value="1"/>
</dbReference>
<dbReference type="Proteomes" id="UP001630127">
    <property type="component" value="Unassembled WGS sequence"/>
</dbReference>